<dbReference type="AlphaFoldDB" id="A0A150X4L7"/>
<evidence type="ECO:0000256" key="5">
    <source>
        <dbReference type="ARBA" id="ARBA00023136"/>
    </source>
</evidence>
<keyword evidence="10" id="KW-1185">Reference proteome</keyword>
<evidence type="ECO:0000256" key="3">
    <source>
        <dbReference type="ARBA" id="ARBA00022692"/>
    </source>
</evidence>
<evidence type="ECO:0000259" key="8">
    <source>
        <dbReference type="Pfam" id="PF12704"/>
    </source>
</evidence>
<dbReference type="EMBL" id="LRPC01000028">
    <property type="protein sequence ID" value="KYG73658.1"/>
    <property type="molecule type" value="Genomic_DNA"/>
</dbReference>
<feature type="transmembrane region" description="Helical" evidence="6">
    <location>
        <begin position="754"/>
        <end position="778"/>
    </location>
</feature>
<name>A0A150X4L7_9BACT</name>
<sequence length="878" mass="97991">MSPFDHEPPQWAIKFLKLYCKPRALEIIEGDAYELFYKRIEAEGLKPARRKFSWDVLRFFRLRYIKGLEDINSLNNIAMLKNYFKISIRSLLRQKFYSAINISGLAIGLAACLLITMYIGHELSYDNFHQDVDRVYRVANGQAGAWTPARLGAQMKTDFPEVEAVARLNGPFDQTFKIGDQVFKEARGFSADSTINQIFDIQFIAGNPKTALNRPNSVVLTQSLADKLFGYQDALGQIIKADGQNIQVTGVVADPPKNTHFQYNFINSYPHEEWITIGNWTGNGFFTYAKLAKGASPEQIHEKMPAFIREHLAPMIIKYSGHDSFDAFLADGGKKTFSLIPMQKLHLHYSHMALGSSGSIDNVYIFSAVAFFILLIACINFMNLSTARSAMRSKEVGMRKVLGSLKGQLVGQFLVESITVCFLSSILALGIASLALEGFNQLANRNFNVEDIFNTATLLKLFGIMLLVGLLAGSYPAFVLSAFKPITALKGESQATGKGSGFLRKGLVAFQFAISILLIVSTVVVYTQLNFIKNQDLGFNQEQVLLVKNINRLAENGTSFLNKIDRIPSVESRALSNQYLSGGVSDWGYQTVEDNPRNNSFINLFATADFLKTMDIELIEGRGFNKDLVSDTANILINEKTKKWLGGDVLGKVLSRGDGEDYTIIGVVKDFNHASLRRDIDPFIFRLMGEDGKTEGDWYAANYLSLKVTGDYQNTVEQVRQAWAETITDEPFEYVFLDESFNSLYAEEERFGQLFTASSGLAIVIACLGLFALAAFTLQRRYKEIAVRKVLGASVQSLTFMVIKSFTLLVLIGALIAIPVGYWLMKEWLASFAYQINLNNPLIWIVPILVVAAVAWLTVGYQSIRTATSNPVKALRSE</sequence>
<proteinExistence type="predicted"/>
<dbReference type="GO" id="GO:0022857">
    <property type="term" value="F:transmembrane transporter activity"/>
    <property type="evidence" value="ECO:0007669"/>
    <property type="project" value="TreeGrafter"/>
</dbReference>
<evidence type="ECO:0000259" key="7">
    <source>
        <dbReference type="Pfam" id="PF02687"/>
    </source>
</evidence>
<dbReference type="STRING" id="333140.AWW68_13295"/>
<keyword evidence="4 6" id="KW-1133">Transmembrane helix</keyword>
<keyword evidence="3 6" id="KW-0812">Transmembrane</keyword>
<dbReference type="GO" id="GO:0005886">
    <property type="term" value="C:plasma membrane"/>
    <property type="evidence" value="ECO:0007669"/>
    <property type="project" value="UniProtKB-SubCell"/>
</dbReference>
<dbReference type="Pfam" id="PF12704">
    <property type="entry name" value="MacB_PCD"/>
    <property type="match status" value="2"/>
</dbReference>
<comment type="caution">
    <text evidence="9">The sequence shown here is derived from an EMBL/GenBank/DDBJ whole genome shotgun (WGS) entry which is preliminary data.</text>
</comment>
<evidence type="ECO:0000313" key="9">
    <source>
        <dbReference type="EMBL" id="KYG73658.1"/>
    </source>
</evidence>
<feature type="transmembrane region" description="Helical" evidence="6">
    <location>
        <begin position="96"/>
        <end position="119"/>
    </location>
</feature>
<evidence type="ECO:0000256" key="1">
    <source>
        <dbReference type="ARBA" id="ARBA00004651"/>
    </source>
</evidence>
<dbReference type="Proteomes" id="UP000075606">
    <property type="component" value="Unassembled WGS sequence"/>
</dbReference>
<reference evidence="9 10" key="1">
    <citation type="submission" date="2016-01" db="EMBL/GenBank/DDBJ databases">
        <title>Genome sequencing of Roseivirga spongicola UST030701-084.</title>
        <authorList>
            <person name="Selvaratnam C."/>
            <person name="Thevarajoo S."/>
            <person name="Goh K.M."/>
            <person name="Ee R."/>
            <person name="Chan K.-G."/>
            <person name="Chong C.S."/>
        </authorList>
    </citation>
    <scope>NUCLEOTIDE SEQUENCE [LARGE SCALE GENOMIC DNA]</scope>
    <source>
        <strain evidence="9 10">UST030701-084</strain>
    </source>
</reference>
<feature type="domain" description="ABC3 transporter permease C-terminal" evidence="7">
    <location>
        <begin position="759"/>
        <end position="871"/>
    </location>
</feature>
<dbReference type="InterPro" id="IPR003838">
    <property type="entry name" value="ABC3_permease_C"/>
</dbReference>
<feature type="transmembrane region" description="Helical" evidence="6">
    <location>
        <begin position="507"/>
        <end position="526"/>
    </location>
</feature>
<feature type="domain" description="MacB-like periplasmic core" evidence="8">
    <location>
        <begin position="514"/>
        <end position="685"/>
    </location>
</feature>
<feature type="domain" description="ABC3 transporter permease C-terminal" evidence="7">
    <location>
        <begin position="368"/>
        <end position="481"/>
    </location>
</feature>
<feature type="transmembrane region" description="Helical" evidence="6">
    <location>
        <begin position="798"/>
        <end position="822"/>
    </location>
</feature>
<dbReference type="NCBIfam" id="NF038404">
    <property type="entry name" value="perm_prefix_2"/>
    <property type="match status" value="1"/>
</dbReference>
<dbReference type="InterPro" id="IPR025857">
    <property type="entry name" value="MacB_PCD"/>
</dbReference>
<dbReference type="RefSeq" id="WP_068222262.1">
    <property type="nucleotide sequence ID" value="NZ_CP139724.1"/>
</dbReference>
<dbReference type="InterPro" id="IPR047699">
    <property type="entry name" value="Permease_put_prefix"/>
</dbReference>
<organism evidence="9 10">
    <name type="scientific">Roseivirga spongicola</name>
    <dbReference type="NCBI Taxonomy" id="333140"/>
    <lineage>
        <taxon>Bacteria</taxon>
        <taxon>Pseudomonadati</taxon>
        <taxon>Bacteroidota</taxon>
        <taxon>Cytophagia</taxon>
        <taxon>Cytophagales</taxon>
        <taxon>Roseivirgaceae</taxon>
        <taxon>Roseivirga</taxon>
    </lineage>
</organism>
<keyword evidence="5 6" id="KW-0472">Membrane</keyword>
<evidence type="ECO:0000256" key="4">
    <source>
        <dbReference type="ARBA" id="ARBA00022989"/>
    </source>
</evidence>
<gene>
    <name evidence="9" type="ORF">AWW68_13295</name>
</gene>
<evidence type="ECO:0000256" key="2">
    <source>
        <dbReference type="ARBA" id="ARBA00022475"/>
    </source>
</evidence>
<dbReference type="OrthoDB" id="5933722at2"/>
<protein>
    <recommendedName>
        <fullName evidence="11">Cell division protein FtsX</fullName>
    </recommendedName>
</protein>
<feature type="transmembrane region" description="Helical" evidence="6">
    <location>
        <begin position="363"/>
        <end position="384"/>
    </location>
</feature>
<dbReference type="InterPro" id="IPR050250">
    <property type="entry name" value="Macrolide_Exporter_MacB"/>
</dbReference>
<evidence type="ECO:0008006" key="11">
    <source>
        <dbReference type="Google" id="ProtNLM"/>
    </source>
</evidence>
<comment type="subcellular location">
    <subcellularLocation>
        <location evidence="1">Cell membrane</location>
        <topology evidence="1">Multi-pass membrane protein</topology>
    </subcellularLocation>
</comment>
<dbReference type="PANTHER" id="PTHR30572:SF18">
    <property type="entry name" value="ABC-TYPE MACROLIDE FAMILY EXPORT SYSTEM PERMEASE COMPONENT 2"/>
    <property type="match status" value="1"/>
</dbReference>
<dbReference type="Pfam" id="PF02687">
    <property type="entry name" value="FtsX"/>
    <property type="match status" value="2"/>
</dbReference>
<feature type="domain" description="MacB-like periplasmic core" evidence="8">
    <location>
        <begin position="98"/>
        <end position="304"/>
    </location>
</feature>
<accession>A0A150X4L7</accession>
<evidence type="ECO:0000313" key="10">
    <source>
        <dbReference type="Proteomes" id="UP000075606"/>
    </source>
</evidence>
<feature type="transmembrane region" description="Helical" evidence="6">
    <location>
        <begin position="456"/>
        <end position="480"/>
    </location>
</feature>
<keyword evidence="2" id="KW-1003">Cell membrane</keyword>
<feature type="transmembrane region" description="Helical" evidence="6">
    <location>
        <begin position="842"/>
        <end position="861"/>
    </location>
</feature>
<dbReference type="PANTHER" id="PTHR30572">
    <property type="entry name" value="MEMBRANE COMPONENT OF TRANSPORTER-RELATED"/>
    <property type="match status" value="1"/>
</dbReference>
<evidence type="ECO:0000256" key="6">
    <source>
        <dbReference type="SAM" id="Phobius"/>
    </source>
</evidence>
<feature type="transmembrane region" description="Helical" evidence="6">
    <location>
        <begin position="413"/>
        <end position="436"/>
    </location>
</feature>